<proteinExistence type="predicted"/>
<dbReference type="PANTHER" id="PTHR42734:SF18">
    <property type="entry name" value="VITAMIN B12 IMPORT ATP-BINDING PROTEIN BTUD"/>
    <property type="match status" value="1"/>
</dbReference>
<keyword evidence="3" id="KW-0067">ATP-binding</keyword>
<keyword evidence="4" id="KW-1133">Transmembrane helix</keyword>
<evidence type="ECO:0000256" key="3">
    <source>
        <dbReference type="ARBA" id="ARBA00022840"/>
    </source>
</evidence>
<dbReference type="GO" id="GO:0005524">
    <property type="term" value="F:ATP binding"/>
    <property type="evidence" value="ECO:0007669"/>
    <property type="project" value="UniProtKB-KW"/>
</dbReference>
<dbReference type="InterPro" id="IPR050153">
    <property type="entry name" value="Metal_Ion_Import_ABC"/>
</dbReference>
<dbReference type="GO" id="GO:0016887">
    <property type="term" value="F:ATP hydrolysis activity"/>
    <property type="evidence" value="ECO:0007669"/>
    <property type="project" value="InterPro"/>
</dbReference>
<dbReference type="PANTHER" id="PTHR42734">
    <property type="entry name" value="METAL TRANSPORT SYSTEM ATP-BINDING PROTEIN TM_0124-RELATED"/>
    <property type="match status" value="1"/>
</dbReference>
<evidence type="ECO:0000256" key="2">
    <source>
        <dbReference type="ARBA" id="ARBA00022741"/>
    </source>
</evidence>
<dbReference type="PROSITE" id="PS50893">
    <property type="entry name" value="ABC_TRANSPORTER_2"/>
    <property type="match status" value="1"/>
</dbReference>
<evidence type="ECO:0000256" key="4">
    <source>
        <dbReference type="SAM" id="Phobius"/>
    </source>
</evidence>
<dbReference type="AlphaFoldDB" id="A0A816ZVW8"/>
<dbReference type="PROSITE" id="PS00211">
    <property type="entry name" value="ABC_TRANSPORTER_1"/>
    <property type="match status" value="1"/>
</dbReference>
<sequence>MNIAEGLKYLFLLIIFENIASYCLLKQSLAKKTFVLDFLNCFQTKLNQRILSTDWIKIKLSDQVEIRRKIEEASSSVQYLIEEFIDQMREISKFCMTVITIFYICPFATILIAIVYICFYKLYLNKQSSELLEVKLKMIEKNDKLYSKYSRANANMFEYVIHHEKDKIINITNELKVDMERQWFLLDYLYDKLSFKEDILGKSCTFVTIVIYYLSNGTNMFIIPLYHYLSTLTDTIHTMLVTYIRWLRLKKDYDLVKPILEEHDERIHFEQIDLNYALHIQDLSFQYEGKREAFRLQLHGSLTFKKGEVILITGNSGAGKSTFYDILNGSIPTKDYSATIQIDNKPESKTLHTIEKCRTMVLQDSDMDYRSTIYSMITDIDEDEVVPMRTPELDSLVWEFIRLVQIDDFVRDEINSDLDQAMENKLSGGQKTRLLLARALYRAHNRNSSLLILDEPDRGLPAEATLSIIENIMKWYRSKGFPKQFQTILNITGLYSWQTSTHGVQQLLYDYTNLRVRFDIQGWRSQQNETYMIKYKPEGAEAGSPASQGYSMFNFNPDYPELTKNDCWYRTDPMGDIGPFPISWFYGQEKPFEIQPWFPLPSNLINKGEEWIPEIQKNAIRYDSPELCDLVNSGYGIVPCLSYFEAQDTPVKTIRARAASGFYDSDEYVSTVYLSFTKGIPSETEYLFNLPNQWPSYCGNANTGFTVEPMHGFVVTPDGQDHFALKLQTPPVRSLGDQIEVEFRVQPSWYYNGTRCAEFNSIVFNQDNWHEPQQVDMSFDDYGCCTYAITATGGGYEWQYAVSTFVVYACDGQAGYGCRGKQPCGA</sequence>
<evidence type="ECO:0000313" key="7">
    <source>
        <dbReference type="Proteomes" id="UP000663824"/>
    </source>
</evidence>
<keyword evidence="2" id="KW-0547">Nucleotide-binding</keyword>
<feature type="domain" description="ABC transporter" evidence="5">
    <location>
        <begin position="278"/>
        <end position="535"/>
    </location>
</feature>
<dbReference type="Gene3D" id="3.40.50.300">
    <property type="entry name" value="P-loop containing nucleotide triphosphate hydrolases"/>
    <property type="match status" value="1"/>
</dbReference>
<dbReference type="InterPro" id="IPR027417">
    <property type="entry name" value="P-loop_NTPase"/>
</dbReference>
<dbReference type="InterPro" id="IPR017871">
    <property type="entry name" value="ABC_transporter-like_CS"/>
</dbReference>
<feature type="transmembrane region" description="Helical" evidence="4">
    <location>
        <begin position="94"/>
        <end position="117"/>
    </location>
</feature>
<dbReference type="InterPro" id="IPR003439">
    <property type="entry name" value="ABC_transporter-like_ATP-bd"/>
</dbReference>
<dbReference type="Proteomes" id="UP000663824">
    <property type="component" value="Unassembled WGS sequence"/>
</dbReference>
<gene>
    <name evidence="6" type="ORF">MBJ925_LOCUS36695</name>
</gene>
<evidence type="ECO:0000259" key="5">
    <source>
        <dbReference type="PROSITE" id="PS50893"/>
    </source>
</evidence>
<dbReference type="SUPFAM" id="SSF52540">
    <property type="entry name" value="P-loop containing nucleoside triphosphate hydrolases"/>
    <property type="match status" value="1"/>
</dbReference>
<dbReference type="SMART" id="SM00382">
    <property type="entry name" value="AAA"/>
    <property type="match status" value="1"/>
</dbReference>
<keyword evidence="1" id="KW-0813">Transport</keyword>
<protein>
    <recommendedName>
        <fullName evidence="5">ABC transporter domain-containing protein</fullName>
    </recommendedName>
</protein>
<comment type="caution">
    <text evidence="6">The sequence shown here is derived from an EMBL/GenBank/DDBJ whole genome shotgun (WGS) entry which is preliminary data.</text>
</comment>
<keyword evidence="4" id="KW-0812">Transmembrane</keyword>
<organism evidence="6 7">
    <name type="scientific">Rotaria magnacalcarata</name>
    <dbReference type="NCBI Taxonomy" id="392030"/>
    <lineage>
        <taxon>Eukaryota</taxon>
        <taxon>Metazoa</taxon>
        <taxon>Spiralia</taxon>
        <taxon>Gnathifera</taxon>
        <taxon>Rotifera</taxon>
        <taxon>Eurotatoria</taxon>
        <taxon>Bdelloidea</taxon>
        <taxon>Philodinida</taxon>
        <taxon>Philodinidae</taxon>
        <taxon>Rotaria</taxon>
    </lineage>
</organism>
<reference evidence="6" key="1">
    <citation type="submission" date="2021-02" db="EMBL/GenBank/DDBJ databases">
        <authorList>
            <person name="Nowell W R."/>
        </authorList>
    </citation>
    <scope>NUCLEOTIDE SEQUENCE</scope>
</reference>
<dbReference type="InterPro" id="IPR003593">
    <property type="entry name" value="AAA+_ATPase"/>
</dbReference>
<evidence type="ECO:0000256" key="1">
    <source>
        <dbReference type="ARBA" id="ARBA00022448"/>
    </source>
</evidence>
<evidence type="ECO:0000313" key="6">
    <source>
        <dbReference type="EMBL" id="CAF2227234.1"/>
    </source>
</evidence>
<dbReference type="EMBL" id="CAJNRE010020303">
    <property type="protein sequence ID" value="CAF2227234.1"/>
    <property type="molecule type" value="Genomic_DNA"/>
</dbReference>
<dbReference type="Pfam" id="PF00005">
    <property type="entry name" value="ABC_tran"/>
    <property type="match status" value="1"/>
</dbReference>
<accession>A0A816ZVW8</accession>
<keyword evidence="4" id="KW-0472">Membrane</keyword>
<name>A0A816ZVW8_9BILA</name>